<dbReference type="OrthoDB" id="6862397at2"/>
<protein>
    <recommendedName>
        <fullName evidence="3">DUF2889 domain-containing protein</fullName>
    </recommendedName>
</protein>
<reference evidence="1 2" key="1">
    <citation type="journal article" date="2006" name="Proc. Natl. Acad. Sci. U.S.A.">
        <title>Burkholderia xenovorans LB400 harbors a multi-replicon, 9.73-Mbp genome shaped for versatility.</title>
        <authorList>
            <person name="Chain P.S."/>
            <person name="Denef V.J."/>
            <person name="Konstantinidis K.T."/>
            <person name="Vergez L.M."/>
            <person name="Agullo L."/>
            <person name="Reyes V.L."/>
            <person name="Hauser L."/>
            <person name="Cordova M."/>
            <person name="Gomez L."/>
            <person name="Gonzalez M."/>
            <person name="Land M."/>
            <person name="Lao V."/>
            <person name="Larimer F."/>
            <person name="LiPuma J.J."/>
            <person name="Mahenthiralingam E."/>
            <person name="Malfatti S.A."/>
            <person name="Marx C.J."/>
            <person name="Parnell J.J."/>
            <person name="Ramette A."/>
            <person name="Richardson P."/>
            <person name="Seeger M."/>
            <person name="Smith D."/>
            <person name="Spilker T."/>
            <person name="Sul W.J."/>
            <person name="Tsoi T.V."/>
            <person name="Ulrich L.E."/>
            <person name="Zhulin I.B."/>
            <person name="Tiedje J.M."/>
        </authorList>
    </citation>
    <scope>NUCLEOTIDE SEQUENCE [LARGE SCALE GENOMIC DNA]</scope>
    <source>
        <strain evidence="1 2">LB400</strain>
    </source>
</reference>
<proteinExistence type="predicted"/>
<dbReference type="InterPro" id="IPR021312">
    <property type="entry name" value="DUF2889"/>
</dbReference>
<name>Q13HM0_PARXL</name>
<dbReference type="Proteomes" id="UP000001817">
    <property type="component" value="Chromosome 3"/>
</dbReference>
<sequence>MTAERKHLHSRCITCEAYLCEDGSVELEGMLTDTKSHPFNVGDQGVLPTGHPVHQMLVRLRVASDFRITEAEARTIHGPYRVCGDIAPQYSKLVGLTIGPGFNALVKRMFRERLGCTHLTELLPVIATVAYQAIWSEFRSFEKFDPANAAERRSTPLGGCHALQPDGEVVRLHFPDRYKPPDPSA</sequence>
<gene>
    <name evidence="1" type="ORF">Bxe_C0518</name>
</gene>
<dbReference type="STRING" id="266265.Bxe_C0518"/>
<dbReference type="RefSeq" id="WP_011493675.1">
    <property type="nucleotide sequence ID" value="NC_007953.1"/>
</dbReference>
<evidence type="ECO:0008006" key="3">
    <source>
        <dbReference type="Google" id="ProtNLM"/>
    </source>
</evidence>
<keyword evidence="2" id="KW-1185">Reference proteome</keyword>
<dbReference type="PATRIC" id="fig|266265.5.peg.8277"/>
<dbReference type="AlphaFoldDB" id="Q13HM0"/>
<evidence type="ECO:0000313" key="1">
    <source>
        <dbReference type="EMBL" id="ABE36419.1"/>
    </source>
</evidence>
<dbReference type="eggNOG" id="ENOG5030717">
    <property type="taxonomic scope" value="Bacteria"/>
</dbReference>
<dbReference type="KEGG" id="bxe:Bxe_C0518"/>
<accession>Q13HM0</accession>
<dbReference type="EMBL" id="CP000272">
    <property type="protein sequence ID" value="ABE36419.1"/>
    <property type="molecule type" value="Genomic_DNA"/>
</dbReference>
<evidence type="ECO:0000313" key="2">
    <source>
        <dbReference type="Proteomes" id="UP000001817"/>
    </source>
</evidence>
<organism evidence="1 2">
    <name type="scientific">Paraburkholderia xenovorans (strain LB400)</name>
    <dbReference type="NCBI Taxonomy" id="266265"/>
    <lineage>
        <taxon>Bacteria</taxon>
        <taxon>Pseudomonadati</taxon>
        <taxon>Pseudomonadota</taxon>
        <taxon>Betaproteobacteria</taxon>
        <taxon>Burkholderiales</taxon>
        <taxon>Burkholderiaceae</taxon>
        <taxon>Paraburkholderia</taxon>
    </lineage>
</organism>
<dbReference type="KEGG" id="bxb:DR64_7927"/>
<dbReference type="Pfam" id="PF11136">
    <property type="entry name" value="DUF2889"/>
    <property type="match status" value="1"/>
</dbReference>